<evidence type="ECO:0000256" key="7">
    <source>
        <dbReference type="ARBA" id="ARBA00022679"/>
    </source>
</evidence>
<evidence type="ECO:0000256" key="1">
    <source>
        <dbReference type="ARBA" id="ARBA00005049"/>
    </source>
</evidence>
<dbReference type="NCBIfam" id="NF000996">
    <property type="entry name" value="PRK00105.1"/>
    <property type="match status" value="1"/>
</dbReference>
<proteinExistence type="inferred from homology"/>
<dbReference type="GO" id="GO:0009236">
    <property type="term" value="P:cobalamin biosynthetic process"/>
    <property type="evidence" value="ECO:0007669"/>
    <property type="project" value="UniProtKB-UniRule"/>
</dbReference>
<dbReference type="Gene3D" id="1.10.1610.10">
    <property type="match status" value="1"/>
</dbReference>
<comment type="pathway">
    <text evidence="1 10">Nucleoside biosynthesis; alpha-ribazole biosynthesis; alpha-ribazole from 5,6-dimethylbenzimidazole: step 1/2.</text>
</comment>
<evidence type="ECO:0000313" key="12">
    <source>
        <dbReference type="Proteomes" id="UP000535937"/>
    </source>
</evidence>
<dbReference type="InterPro" id="IPR023195">
    <property type="entry name" value="Nict_dMeBzImd_PRibTrfase_N"/>
</dbReference>
<dbReference type="InterPro" id="IPR003200">
    <property type="entry name" value="Nict_dMeBzImd_PRibTrfase"/>
</dbReference>
<evidence type="ECO:0000256" key="9">
    <source>
        <dbReference type="ARBA" id="ARBA00047340"/>
    </source>
</evidence>
<dbReference type="FunFam" id="3.40.50.10210:FF:000001">
    <property type="entry name" value="Nicotinate-nucleotide--dimethylbenzimidazole phosphoribosyltransferase"/>
    <property type="match status" value="1"/>
</dbReference>
<keyword evidence="7 10" id="KW-0808">Transferase</keyword>
<protein>
    <recommendedName>
        <fullName evidence="4 10">Nicotinate-nucleotide--dimethylbenzimidazole phosphoribosyltransferase</fullName>
        <shortName evidence="10">NN:DBI PRT</shortName>
        <ecNumber evidence="3 10">2.4.2.21</ecNumber>
    </recommendedName>
    <alternativeName>
        <fullName evidence="8 10">N(1)-alpha-phosphoribosyltransferase</fullName>
    </alternativeName>
</protein>
<keyword evidence="5 10" id="KW-0169">Cobalamin biosynthesis</keyword>
<evidence type="ECO:0000256" key="2">
    <source>
        <dbReference type="ARBA" id="ARBA00007110"/>
    </source>
</evidence>
<comment type="function">
    <text evidence="10">Catalyzes the synthesis of alpha-ribazole-5'-phosphate from nicotinate mononucleotide (NAMN) and 5,6-dimethylbenzimidazole (DMB).</text>
</comment>
<dbReference type="HAMAP" id="MF_00230">
    <property type="entry name" value="CobT"/>
    <property type="match status" value="1"/>
</dbReference>
<dbReference type="PANTHER" id="PTHR43463:SF1">
    <property type="entry name" value="NICOTINATE-NUCLEOTIDE--DIMETHYLBENZIMIDAZOLE PHOSPHORIBOSYLTRANSFERASE"/>
    <property type="match status" value="1"/>
</dbReference>
<evidence type="ECO:0000256" key="10">
    <source>
        <dbReference type="HAMAP-Rule" id="MF_00230"/>
    </source>
</evidence>
<feature type="active site" description="Proton acceptor" evidence="10">
    <location>
        <position position="312"/>
    </location>
</feature>
<reference evidence="11 12" key="1">
    <citation type="submission" date="2020-08" db="EMBL/GenBank/DDBJ databases">
        <title>Genomic Encyclopedia of Type Strains, Phase III (KMG-III): the genomes of soil and plant-associated and newly described type strains.</title>
        <authorList>
            <person name="Whitman W."/>
        </authorList>
    </citation>
    <scope>NUCLEOTIDE SEQUENCE [LARGE SCALE GENOMIC DNA]</scope>
    <source>
        <strain evidence="11 12">CECT 8799</strain>
    </source>
</reference>
<dbReference type="CDD" id="cd02439">
    <property type="entry name" value="DMB-PRT_CobT"/>
    <property type="match status" value="1"/>
</dbReference>
<accession>A0A7W4WAA7</accession>
<dbReference type="AlphaFoldDB" id="A0A7W4WAA7"/>
<sequence>MDLDWLTVPARVPDETFIQAALARQQNLTKPPGSLGQLESLAVRFAGLQQTAEPQLERIAIRVFAADHGVAAQGVSAFPQSVTAQMVANFCRGGAAICVLARKLEADFKVVNLGCTGETPEHPDLIDARIAPASGDFTRGPAMSREQLAMALNAGRDQVAGADVFLGGEMGIGNTTAAAAILAALYQLPVAAITGRGTGIDDRVLEHKVAVIEKALVLHNLKRQSPLQLLQTLGGFEIAALVGAYISCAQRGVPVLVDGFITTAAAAVALAINPGIEPWLVYSHLSNESGHKLALDKLRAEPLLSLDMRLGEGSGAAMAAGVIRQALALHNQMATFAEAGVAGAD</sequence>
<evidence type="ECO:0000256" key="5">
    <source>
        <dbReference type="ARBA" id="ARBA00022573"/>
    </source>
</evidence>
<dbReference type="EC" id="2.4.2.21" evidence="3 10"/>
<dbReference type="UniPathway" id="UPA00061">
    <property type="reaction ID" value="UER00516"/>
</dbReference>
<evidence type="ECO:0000256" key="6">
    <source>
        <dbReference type="ARBA" id="ARBA00022676"/>
    </source>
</evidence>
<evidence type="ECO:0000256" key="4">
    <source>
        <dbReference type="ARBA" id="ARBA00015486"/>
    </source>
</evidence>
<comment type="similarity">
    <text evidence="2 10">Belongs to the CobT family.</text>
</comment>
<dbReference type="PANTHER" id="PTHR43463">
    <property type="entry name" value="NICOTINATE-NUCLEOTIDE--DIMETHYLBENZIMIDAZOLE PHOSPHORIBOSYLTRANSFERASE"/>
    <property type="match status" value="1"/>
</dbReference>
<dbReference type="NCBIfam" id="TIGR03160">
    <property type="entry name" value="cobT_DBIPRT"/>
    <property type="match status" value="1"/>
</dbReference>
<evidence type="ECO:0000256" key="8">
    <source>
        <dbReference type="ARBA" id="ARBA00030686"/>
    </source>
</evidence>
<gene>
    <name evidence="10" type="primary">cobT</name>
    <name evidence="11" type="ORF">FHS09_001364</name>
</gene>
<dbReference type="EMBL" id="JACHWZ010000005">
    <property type="protein sequence ID" value="MBB3060545.1"/>
    <property type="molecule type" value="Genomic_DNA"/>
</dbReference>
<organism evidence="11 12">
    <name type="scientific">Microbulbifer rhizosphaerae</name>
    <dbReference type="NCBI Taxonomy" id="1562603"/>
    <lineage>
        <taxon>Bacteria</taxon>
        <taxon>Pseudomonadati</taxon>
        <taxon>Pseudomonadota</taxon>
        <taxon>Gammaproteobacteria</taxon>
        <taxon>Cellvibrionales</taxon>
        <taxon>Microbulbiferaceae</taxon>
        <taxon>Microbulbifer</taxon>
    </lineage>
</organism>
<keyword evidence="12" id="KW-1185">Reference proteome</keyword>
<name>A0A7W4WAA7_9GAMM</name>
<comment type="caution">
    <text evidence="11">The sequence shown here is derived from an EMBL/GenBank/DDBJ whole genome shotgun (WGS) entry which is preliminary data.</text>
</comment>
<evidence type="ECO:0000313" key="11">
    <source>
        <dbReference type="EMBL" id="MBB3060545.1"/>
    </source>
</evidence>
<evidence type="ECO:0000256" key="3">
    <source>
        <dbReference type="ARBA" id="ARBA00011991"/>
    </source>
</evidence>
<dbReference type="Proteomes" id="UP000535937">
    <property type="component" value="Unassembled WGS sequence"/>
</dbReference>
<dbReference type="RefSeq" id="WP_183458021.1">
    <property type="nucleotide sequence ID" value="NZ_JACHWZ010000005.1"/>
</dbReference>
<dbReference type="SUPFAM" id="SSF52733">
    <property type="entry name" value="Nicotinate mononucleotide:5,6-dimethylbenzimidazole phosphoribosyltransferase (CobT)"/>
    <property type="match status" value="1"/>
</dbReference>
<dbReference type="InterPro" id="IPR017846">
    <property type="entry name" value="Nict_dMeBzImd_PRibTrfase_bact"/>
</dbReference>
<comment type="catalytic activity">
    <reaction evidence="9 10">
        <text>5,6-dimethylbenzimidazole + nicotinate beta-D-ribonucleotide = alpha-ribazole 5'-phosphate + nicotinate + H(+)</text>
        <dbReference type="Rhea" id="RHEA:11196"/>
        <dbReference type="ChEBI" id="CHEBI:15378"/>
        <dbReference type="ChEBI" id="CHEBI:15890"/>
        <dbReference type="ChEBI" id="CHEBI:32544"/>
        <dbReference type="ChEBI" id="CHEBI:57502"/>
        <dbReference type="ChEBI" id="CHEBI:57918"/>
        <dbReference type="EC" id="2.4.2.21"/>
    </reaction>
</comment>
<dbReference type="InterPro" id="IPR036087">
    <property type="entry name" value="Nict_dMeBzImd_PRibTrfase_sf"/>
</dbReference>
<dbReference type="GO" id="GO:0008939">
    <property type="term" value="F:nicotinate-nucleotide-dimethylbenzimidazole phosphoribosyltransferase activity"/>
    <property type="evidence" value="ECO:0007669"/>
    <property type="project" value="UniProtKB-UniRule"/>
</dbReference>
<dbReference type="Gene3D" id="3.40.50.10210">
    <property type="match status" value="1"/>
</dbReference>
<keyword evidence="6 10" id="KW-0328">Glycosyltransferase</keyword>
<dbReference type="Pfam" id="PF02277">
    <property type="entry name" value="DBI_PRT"/>
    <property type="match status" value="1"/>
</dbReference>